<dbReference type="Gene3D" id="2.130.10.10">
    <property type="entry name" value="YVTN repeat-like/Quinoprotein amine dehydrogenase"/>
    <property type="match status" value="2"/>
</dbReference>
<feature type="repeat" description="WD" evidence="3">
    <location>
        <begin position="250"/>
        <end position="292"/>
    </location>
</feature>
<dbReference type="EMBL" id="NHTK01006095">
    <property type="protein sequence ID" value="PPQ64115.1"/>
    <property type="molecule type" value="Genomic_DNA"/>
</dbReference>
<dbReference type="InterPro" id="IPR001810">
    <property type="entry name" value="F-box_dom"/>
</dbReference>
<dbReference type="InterPro" id="IPR019775">
    <property type="entry name" value="WD40_repeat_CS"/>
</dbReference>
<evidence type="ECO:0000256" key="4">
    <source>
        <dbReference type="SAM" id="MobiDB-lite"/>
    </source>
</evidence>
<dbReference type="STRING" id="181874.A0A409VDM8"/>
<feature type="region of interest" description="Disordered" evidence="4">
    <location>
        <begin position="1"/>
        <end position="26"/>
    </location>
</feature>
<feature type="compositionally biased region" description="Polar residues" evidence="4">
    <location>
        <begin position="934"/>
        <end position="955"/>
    </location>
</feature>
<dbReference type="PROSITE" id="PS50082">
    <property type="entry name" value="WD_REPEATS_2"/>
    <property type="match status" value="1"/>
</dbReference>
<dbReference type="PROSITE" id="PS00678">
    <property type="entry name" value="WD_REPEATS_1"/>
    <property type="match status" value="1"/>
</dbReference>
<dbReference type="SUPFAM" id="SSF81383">
    <property type="entry name" value="F-box domain"/>
    <property type="match status" value="1"/>
</dbReference>
<sequence>MLNRPTEFTQTDAQSPTHSKAYNKNKSQHGIHDIRCPILLDVPPETLTEITTYLEPPELCALAVVNRYLNNHVKDDNTWRRAFVYQFLGIKPENDLDKQNTLLLRRSERTWRMEFIVHYKLRRRWAKSRNVTTTHTPVHSVISGMHMMSTPPQSLLTSSIQYGIIGRSFPMTGRVLPGFLDASGTRLGLGVGNPNTEFTPNVSICAISSDGGTAKIIWGTLLGDVLFMTAPRAIEVNRRSAVEVRRCNLADQHMGAVVDAQWIHAQNGYAVTGGMDGRVKVWDTKTAVCLWTSIQATRGLLPDACVKVIGSMNGSVASVMKSGDVYVWTGFNFSATFEAPSSALPVLIPCPIRTDREGYDSTVSHDVISAHIDPNTTLPTLLVAYQNHPLFYRLRVQSPEKVEVAAFGEGLLGSLSVVVPFFATSNEAGPESTVVFAGDHLGCVGLYDWDAETPVDPVGSVPPTRKFEAYEDGSTVTALHWNGVTLVTGSARGVVSVWDGMTFRPLRSFPSPIPRLRGRTLMHVNPVERESVRHILVNADRDIVFMGIGDRVMAWQAGPVRKSTGGVRGRNTTGVVSKKKRSGNNKYLDQVEMKKTISESRDLLKDHSDHVQRAFGREREQIAGLNNLGLSEVEALEYVLMLSRDETNARAMAEANALAGAGSSSNNHTDPFIDEGVFEADFDDEDEDTGTRTPSSDTSRRPSIAPSISSSDSQSSAYASAHSGIASSPSSRSAGALSHSSFASASPSSRSSRMGLTMTRSGPGSGTGSLIPLVKPSPSQTGKVIVTQPYHHHHSPAEPMEAGPEYLAEEGPWMNMSASTSPTEGIVQGTRMAIEEHHFPPIASDNVSTTGSGNGPASPDKAEKKETKKAGKGKAKQTTTPPLGSPPSPAGIKASLSSSKPHTASLVPQRSISGGQSPTASSPVGRVSAWASPLSKQTSPPSSVNRVGTASPPSTRTRDEARSAWSTPAKRTSGGGMGSHVNDPFSDEMDDDLRFALELSLVEAQSRGDV</sequence>
<keyword evidence="7" id="KW-1185">Reference proteome</keyword>
<feature type="compositionally biased region" description="Polar residues" evidence="4">
    <location>
        <begin position="895"/>
        <end position="922"/>
    </location>
</feature>
<dbReference type="PROSITE" id="PS50181">
    <property type="entry name" value="FBOX"/>
    <property type="match status" value="1"/>
</dbReference>
<keyword evidence="2" id="KW-0677">Repeat</keyword>
<feature type="region of interest" description="Disordered" evidence="4">
    <location>
        <begin position="563"/>
        <end position="582"/>
    </location>
</feature>
<evidence type="ECO:0000256" key="3">
    <source>
        <dbReference type="PROSITE-ProRule" id="PRU00221"/>
    </source>
</evidence>
<keyword evidence="1 3" id="KW-0853">WD repeat</keyword>
<gene>
    <name evidence="6" type="ORF">CVT24_008726</name>
</gene>
<evidence type="ECO:0000256" key="1">
    <source>
        <dbReference type="ARBA" id="ARBA00022574"/>
    </source>
</evidence>
<dbReference type="SUPFAM" id="SSF50978">
    <property type="entry name" value="WD40 repeat-like"/>
    <property type="match status" value="1"/>
</dbReference>
<dbReference type="AlphaFoldDB" id="A0A409VDM8"/>
<evidence type="ECO:0000313" key="7">
    <source>
        <dbReference type="Proteomes" id="UP000284842"/>
    </source>
</evidence>
<accession>A0A409VDM8</accession>
<dbReference type="Pfam" id="PF00400">
    <property type="entry name" value="WD40"/>
    <property type="match status" value="1"/>
</dbReference>
<evidence type="ECO:0000313" key="6">
    <source>
        <dbReference type="EMBL" id="PPQ64115.1"/>
    </source>
</evidence>
<feature type="compositionally biased region" description="Low complexity" evidence="4">
    <location>
        <begin position="691"/>
        <end position="752"/>
    </location>
</feature>
<feature type="region of interest" description="Disordered" evidence="4">
    <location>
        <begin position="841"/>
        <end position="988"/>
    </location>
</feature>
<proteinExistence type="predicted"/>
<dbReference type="InterPro" id="IPR015943">
    <property type="entry name" value="WD40/YVTN_repeat-like_dom_sf"/>
</dbReference>
<evidence type="ECO:0000259" key="5">
    <source>
        <dbReference type="PROSITE" id="PS50181"/>
    </source>
</evidence>
<dbReference type="SMART" id="SM00256">
    <property type="entry name" value="FBOX"/>
    <property type="match status" value="1"/>
</dbReference>
<feature type="domain" description="F-box" evidence="5">
    <location>
        <begin position="36"/>
        <end position="82"/>
    </location>
</feature>
<dbReference type="Pfam" id="PF12937">
    <property type="entry name" value="F-box-like"/>
    <property type="match status" value="1"/>
</dbReference>
<dbReference type="InterPro" id="IPR036047">
    <property type="entry name" value="F-box-like_dom_sf"/>
</dbReference>
<organism evidence="6 7">
    <name type="scientific">Panaeolus cyanescens</name>
    <dbReference type="NCBI Taxonomy" id="181874"/>
    <lineage>
        <taxon>Eukaryota</taxon>
        <taxon>Fungi</taxon>
        <taxon>Dikarya</taxon>
        <taxon>Basidiomycota</taxon>
        <taxon>Agaricomycotina</taxon>
        <taxon>Agaricomycetes</taxon>
        <taxon>Agaricomycetidae</taxon>
        <taxon>Agaricales</taxon>
        <taxon>Agaricineae</taxon>
        <taxon>Galeropsidaceae</taxon>
        <taxon>Panaeolus</taxon>
    </lineage>
</organism>
<reference evidence="6 7" key="1">
    <citation type="journal article" date="2018" name="Evol. Lett.">
        <title>Horizontal gene cluster transfer increased hallucinogenic mushroom diversity.</title>
        <authorList>
            <person name="Reynolds H.T."/>
            <person name="Vijayakumar V."/>
            <person name="Gluck-Thaler E."/>
            <person name="Korotkin H.B."/>
            <person name="Matheny P.B."/>
            <person name="Slot J.C."/>
        </authorList>
    </citation>
    <scope>NUCLEOTIDE SEQUENCE [LARGE SCALE GENOMIC DNA]</scope>
    <source>
        <strain evidence="6 7">2629</strain>
    </source>
</reference>
<dbReference type="InterPro" id="IPR001680">
    <property type="entry name" value="WD40_rpt"/>
</dbReference>
<evidence type="ECO:0000256" key="2">
    <source>
        <dbReference type="ARBA" id="ARBA00022737"/>
    </source>
</evidence>
<dbReference type="Gene3D" id="1.20.1280.50">
    <property type="match status" value="1"/>
</dbReference>
<feature type="compositionally biased region" description="Basic and acidic residues" evidence="4">
    <location>
        <begin position="860"/>
        <end position="869"/>
    </location>
</feature>
<dbReference type="InterPro" id="IPR036322">
    <property type="entry name" value="WD40_repeat_dom_sf"/>
</dbReference>
<dbReference type="SMART" id="SM00320">
    <property type="entry name" value="WD40"/>
    <property type="match status" value="2"/>
</dbReference>
<dbReference type="OrthoDB" id="429520at2759"/>
<feature type="compositionally biased region" description="Polar residues" evidence="4">
    <location>
        <begin position="1"/>
        <end position="20"/>
    </location>
</feature>
<comment type="caution">
    <text evidence="6">The sequence shown here is derived from an EMBL/GenBank/DDBJ whole genome shotgun (WGS) entry which is preliminary data.</text>
</comment>
<name>A0A409VDM8_9AGAR</name>
<dbReference type="Proteomes" id="UP000284842">
    <property type="component" value="Unassembled WGS sequence"/>
</dbReference>
<protein>
    <recommendedName>
        <fullName evidence="5">F-box domain-containing protein</fullName>
    </recommendedName>
</protein>
<feature type="region of interest" description="Disordered" evidence="4">
    <location>
        <begin position="680"/>
        <end position="781"/>
    </location>
</feature>
<dbReference type="FunCoup" id="A0A409VDM8">
    <property type="interactions" value="123"/>
</dbReference>
<dbReference type="InParanoid" id="A0A409VDM8"/>